<evidence type="ECO:0000256" key="1">
    <source>
        <dbReference type="ARBA" id="ARBA00004651"/>
    </source>
</evidence>
<feature type="transmembrane region" description="Helical" evidence="6">
    <location>
        <begin position="58"/>
        <end position="76"/>
    </location>
</feature>
<dbReference type="GO" id="GO:0005886">
    <property type="term" value="C:plasma membrane"/>
    <property type="evidence" value="ECO:0007669"/>
    <property type="project" value="UniProtKB-SubCell"/>
</dbReference>
<feature type="transmembrane region" description="Helical" evidence="6">
    <location>
        <begin position="88"/>
        <end position="106"/>
    </location>
</feature>
<evidence type="ECO:0000256" key="4">
    <source>
        <dbReference type="ARBA" id="ARBA00022989"/>
    </source>
</evidence>
<keyword evidence="4 6" id="KW-1133">Transmembrane helix</keyword>
<sequence length="117" mass="13549">MTTDEQIEAHRYAHAEADMTKSKIWKVFFYLLGLTAIEFIIALGFVETGLIEKGITVIVVYILLTLVKAFYIVAYFMHLKFETKGFKVMLAIPLILLIYMIILVFIEGHYVGMFLYK</sequence>
<dbReference type="InterPro" id="IPR005171">
    <property type="entry name" value="Cyt_c_oxidase_su4_prok"/>
</dbReference>
<name>A0A4R1LUV6_9SPHI</name>
<evidence type="ECO:0000256" key="6">
    <source>
        <dbReference type="SAM" id="Phobius"/>
    </source>
</evidence>
<feature type="transmembrane region" description="Helical" evidence="6">
    <location>
        <begin position="27"/>
        <end position="46"/>
    </location>
</feature>
<dbReference type="NCBIfam" id="TIGR02229">
    <property type="entry name" value="caa3_sub_IV"/>
    <property type="match status" value="1"/>
</dbReference>
<evidence type="ECO:0000313" key="7">
    <source>
        <dbReference type="EMBL" id="TCK82865.1"/>
    </source>
</evidence>
<dbReference type="OrthoDB" id="981917at2"/>
<protein>
    <submittedName>
        <fullName evidence="7">Caa(3)-type oxidase subunit IV</fullName>
    </submittedName>
</protein>
<dbReference type="InterPro" id="IPR011743">
    <property type="entry name" value="Caa3_sub_IV"/>
</dbReference>
<comment type="caution">
    <text evidence="7">The sequence shown here is derived from an EMBL/GenBank/DDBJ whole genome shotgun (WGS) entry which is preliminary data.</text>
</comment>
<dbReference type="AlphaFoldDB" id="A0A4R1LUV6"/>
<comment type="subcellular location">
    <subcellularLocation>
        <location evidence="1">Cell membrane</location>
        <topology evidence="1">Multi-pass membrane protein</topology>
    </subcellularLocation>
</comment>
<dbReference type="Proteomes" id="UP000294616">
    <property type="component" value="Unassembled WGS sequence"/>
</dbReference>
<dbReference type="EMBL" id="SMGO01000002">
    <property type="protein sequence ID" value="TCK82865.1"/>
    <property type="molecule type" value="Genomic_DNA"/>
</dbReference>
<dbReference type="RefSeq" id="WP_132223053.1">
    <property type="nucleotide sequence ID" value="NZ_SMGO01000002.1"/>
</dbReference>
<keyword evidence="8" id="KW-1185">Reference proteome</keyword>
<organism evidence="7 8">
    <name type="scientific">Albibacterium bauzanense</name>
    <dbReference type="NCBI Taxonomy" id="653929"/>
    <lineage>
        <taxon>Bacteria</taxon>
        <taxon>Pseudomonadati</taxon>
        <taxon>Bacteroidota</taxon>
        <taxon>Sphingobacteriia</taxon>
        <taxon>Sphingobacteriales</taxon>
        <taxon>Sphingobacteriaceae</taxon>
        <taxon>Albibacterium</taxon>
    </lineage>
</organism>
<evidence type="ECO:0000256" key="3">
    <source>
        <dbReference type="ARBA" id="ARBA00022692"/>
    </source>
</evidence>
<evidence type="ECO:0000256" key="5">
    <source>
        <dbReference type="ARBA" id="ARBA00023136"/>
    </source>
</evidence>
<keyword evidence="2" id="KW-1003">Cell membrane</keyword>
<evidence type="ECO:0000256" key="2">
    <source>
        <dbReference type="ARBA" id="ARBA00022475"/>
    </source>
</evidence>
<gene>
    <name evidence="7" type="ORF">C8N28_1450</name>
</gene>
<keyword evidence="5 6" id="KW-0472">Membrane</keyword>
<keyword evidence="3 6" id="KW-0812">Transmembrane</keyword>
<proteinExistence type="predicted"/>
<evidence type="ECO:0000313" key="8">
    <source>
        <dbReference type="Proteomes" id="UP000294616"/>
    </source>
</evidence>
<reference evidence="7 8" key="1">
    <citation type="submission" date="2019-03" db="EMBL/GenBank/DDBJ databases">
        <title>Genomic Encyclopedia of Archaeal and Bacterial Type Strains, Phase II (KMG-II): from individual species to whole genera.</title>
        <authorList>
            <person name="Goeker M."/>
        </authorList>
    </citation>
    <scope>NUCLEOTIDE SEQUENCE [LARGE SCALE GENOMIC DNA]</scope>
    <source>
        <strain evidence="7 8">DSM 22554</strain>
    </source>
</reference>
<dbReference type="Pfam" id="PF03626">
    <property type="entry name" value="COX4_pro"/>
    <property type="match status" value="1"/>
</dbReference>
<accession>A0A4R1LUV6</accession>